<dbReference type="Proteomes" id="UP000692954">
    <property type="component" value="Unassembled WGS sequence"/>
</dbReference>
<proteinExistence type="predicted"/>
<feature type="transmembrane region" description="Helical" evidence="1">
    <location>
        <begin position="21"/>
        <end position="41"/>
    </location>
</feature>
<accession>A0A8S1R3Q5</accession>
<comment type="caution">
    <text evidence="2">The sequence shown here is derived from an EMBL/GenBank/DDBJ whole genome shotgun (WGS) entry which is preliminary data.</text>
</comment>
<evidence type="ECO:0000256" key="1">
    <source>
        <dbReference type="SAM" id="Phobius"/>
    </source>
</evidence>
<organism evidence="2 3">
    <name type="scientific">Paramecium sonneborni</name>
    <dbReference type="NCBI Taxonomy" id="65129"/>
    <lineage>
        <taxon>Eukaryota</taxon>
        <taxon>Sar</taxon>
        <taxon>Alveolata</taxon>
        <taxon>Ciliophora</taxon>
        <taxon>Intramacronucleata</taxon>
        <taxon>Oligohymenophorea</taxon>
        <taxon>Peniculida</taxon>
        <taxon>Parameciidae</taxon>
        <taxon>Paramecium</taxon>
    </lineage>
</organism>
<gene>
    <name evidence="2" type="ORF">PSON_ATCC_30995.1.T1360154</name>
</gene>
<reference evidence="2" key="1">
    <citation type="submission" date="2021-01" db="EMBL/GenBank/DDBJ databases">
        <authorList>
            <consortium name="Genoscope - CEA"/>
            <person name="William W."/>
        </authorList>
    </citation>
    <scope>NUCLEOTIDE SEQUENCE</scope>
</reference>
<evidence type="ECO:0000313" key="2">
    <source>
        <dbReference type="EMBL" id="CAD8122165.1"/>
    </source>
</evidence>
<protein>
    <submittedName>
        <fullName evidence="2">Uncharacterized protein</fullName>
    </submittedName>
</protein>
<keyword evidence="1" id="KW-1133">Transmembrane helix</keyword>
<name>A0A8S1R3Q5_9CILI</name>
<dbReference type="EMBL" id="CAJJDN010000136">
    <property type="protein sequence ID" value="CAD8122165.1"/>
    <property type="molecule type" value="Genomic_DNA"/>
</dbReference>
<keyword evidence="1" id="KW-0812">Transmembrane</keyword>
<sequence length="78" mass="9376">MNSQFQKLEQIIIKFNDKHQLLRRAIYVGFIINAGLFYSQMTKFAALKRMQEYMVEKTSQFENRLISEQEQIIKSLKE</sequence>
<evidence type="ECO:0000313" key="3">
    <source>
        <dbReference type="Proteomes" id="UP000692954"/>
    </source>
</evidence>
<keyword evidence="1" id="KW-0472">Membrane</keyword>
<keyword evidence="3" id="KW-1185">Reference proteome</keyword>
<dbReference type="OrthoDB" id="293610at2759"/>
<dbReference type="AlphaFoldDB" id="A0A8S1R3Q5"/>